<comment type="catalytic activity">
    <reaction evidence="6">
        <text>2 cob(II)yrinate a,c diamide + reduced [electron-transfer flavoprotein] + 2 ATP = 2 adenosylcob(III)yrinate a,c-diamide + 2 triphosphate + oxidized [electron-transfer flavoprotein] + 3 H(+)</text>
        <dbReference type="Rhea" id="RHEA:11528"/>
        <dbReference type="Rhea" id="RHEA-COMP:10685"/>
        <dbReference type="Rhea" id="RHEA-COMP:10686"/>
        <dbReference type="ChEBI" id="CHEBI:15378"/>
        <dbReference type="ChEBI" id="CHEBI:18036"/>
        <dbReference type="ChEBI" id="CHEBI:30616"/>
        <dbReference type="ChEBI" id="CHEBI:57692"/>
        <dbReference type="ChEBI" id="CHEBI:58307"/>
        <dbReference type="ChEBI" id="CHEBI:58503"/>
        <dbReference type="ChEBI" id="CHEBI:58537"/>
        <dbReference type="EC" id="2.5.1.17"/>
    </reaction>
</comment>
<reference evidence="8 9" key="1">
    <citation type="submission" date="2018-05" db="EMBL/GenBank/DDBJ databases">
        <title>Brumimicrobium oceani sp. nov., isolated from coastal sediment.</title>
        <authorList>
            <person name="Kou Y."/>
        </authorList>
    </citation>
    <scope>NUCLEOTIDE SEQUENCE [LARGE SCALE GENOMIC DNA]</scope>
    <source>
        <strain evidence="8 9">C305</strain>
    </source>
</reference>
<dbReference type="OrthoDB" id="9778896at2"/>
<dbReference type="PANTHER" id="PTHR12213">
    <property type="entry name" value="CORRINOID ADENOSYLTRANSFERASE"/>
    <property type="match status" value="1"/>
</dbReference>
<evidence type="ECO:0000256" key="3">
    <source>
        <dbReference type="ARBA" id="ARBA00022679"/>
    </source>
</evidence>
<comment type="catalytic activity">
    <reaction evidence="6">
        <text>2 cob(II)alamin + reduced [electron-transfer flavoprotein] + 2 ATP = 2 adenosylcob(III)alamin + 2 triphosphate + oxidized [electron-transfer flavoprotein] + 3 H(+)</text>
        <dbReference type="Rhea" id="RHEA:28671"/>
        <dbReference type="Rhea" id="RHEA-COMP:10685"/>
        <dbReference type="Rhea" id="RHEA-COMP:10686"/>
        <dbReference type="ChEBI" id="CHEBI:15378"/>
        <dbReference type="ChEBI" id="CHEBI:16304"/>
        <dbReference type="ChEBI" id="CHEBI:18036"/>
        <dbReference type="ChEBI" id="CHEBI:18408"/>
        <dbReference type="ChEBI" id="CHEBI:30616"/>
        <dbReference type="ChEBI" id="CHEBI:57692"/>
        <dbReference type="ChEBI" id="CHEBI:58307"/>
        <dbReference type="EC" id="2.5.1.17"/>
    </reaction>
</comment>
<comment type="subunit">
    <text evidence="2">Homotrimer.</text>
</comment>
<protein>
    <recommendedName>
        <fullName evidence="6">Corrinoid adenosyltransferase</fullName>
        <ecNumber evidence="6">2.5.1.17</ecNumber>
    </recommendedName>
    <alternativeName>
        <fullName evidence="6">Cob(II)alamin adenosyltransferase</fullName>
    </alternativeName>
    <alternativeName>
        <fullName evidence="6">Cob(II)yrinic acid a,c-diamide adenosyltransferase</fullName>
    </alternativeName>
    <alternativeName>
        <fullName evidence="6">Cobinamide/cobalamin adenosyltransferase</fullName>
    </alternativeName>
</protein>
<evidence type="ECO:0000259" key="7">
    <source>
        <dbReference type="Pfam" id="PF01923"/>
    </source>
</evidence>
<evidence type="ECO:0000256" key="6">
    <source>
        <dbReference type="RuleBase" id="RU366026"/>
    </source>
</evidence>
<dbReference type="SUPFAM" id="SSF89028">
    <property type="entry name" value="Cobalamin adenosyltransferase-like"/>
    <property type="match status" value="1"/>
</dbReference>
<feature type="domain" description="Cobalamin adenosyltransferase-like" evidence="7">
    <location>
        <begin position="3"/>
        <end position="167"/>
    </location>
</feature>
<dbReference type="UniPathway" id="UPA00148">
    <property type="reaction ID" value="UER00233"/>
</dbReference>
<keyword evidence="5 6" id="KW-0067">ATP-binding</keyword>
<dbReference type="NCBIfam" id="TIGR00636">
    <property type="entry name" value="PduO_Nterm"/>
    <property type="match status" value="1"/>
</dbReference>
<dbReference type="PANTHER" id="PTHR12213:SF0">
    <property type="entry name" value="CORRINOID ADENOSYLTRANSFERASE MMAB"/>
    <property type="match status" value="1"/>
</dbReference>
<dbReference type="GO" id="GO:0008817">
    <property type="term" value="F:corrinoid adenosyltransferase activity"/>
    <property type="evidence" value="ECO:0007669"/>
    <property type="project" value="UniProtKB-UniRule"/>
</dbReference>
<comment type="pathway">
    <text evidence="6">Cofactor biosynthesis; adenosylcobalamin biosynthesis; adenosylcobalamin from cob(II)yrinate a,c-diamide: step 2/7.</text>
</comment>
<dbReference type="AlphaFoldDB" id="A0A2U2X0B8"/>
<dbReference type="EC" id="2.5.1.17" evidence="6"/>
<dbReference type="GO" id="GO:0005524">
    <property type="term" value="F:ATP binding"/>
    <property type="evidence" value="ECO:0007669"/>
    <property type="project" value="UniProtKB-UniRule"/>
</dbReference>
<gene>
    <name evidence="8" type="ORF">DIT68_15870</name>
</gene>
<keyword evidence="3 6" id="KW-0808">Transferase</keyword>
<dbReference type="EMBL" id="QFRJ01000022">
    <property type="protein sequence ID" value="PWH81236.1"/>
    <property type="molecule type" value="Genomic_DNA"/>
</dbReference>
<organism evidence="8 9">
    <name type="scientific">Brumimicrobium oceani</name>
    <dbReference type="NCBI Taxonomy" id="2100725"/>
    <lineage>
        <taxon>Bacteria</taxon>
        <taxon>Pseudomonadati</taxon>
        <taxon>Bacteroidota</taxon>
        <taxon>Flavobacteriia</taxon>
        <taxon>Flavobacteriales</taxon>
        <taxon>Crocinitomicaceae</taxon>
        <taxon>Brumimicrobium</taxon>
    </lineage>
</organism>
<dbReference type="Pfam" id="PF01923">
    <property type="entry name" value="Cob_adeno_trans"/>
    <property type="match status" value="1"/>
</dbReference>
<dbReference type="RefSeq" id="WP_109360814.1">
    <property type="nucleotide sequence ID" value="NZ_QFRJ01000022.1"/>
</dbReference>
<sequence>MKIYTKTGDEGQTSLIGGKRVSKNDLRIDSYGTVDELNSWIGLVRDHEEIGKDQFNQLIEVQDRLFTIGSLLATQPDGTKMKLPLILESDISFLETSIDEMNESLPPMRHFVLPGGKKILSHCHIARCVCRRAERLTVGLNDNSEQYKFAMKYLNRLSDYLFVLSRKIANDLEIEEIQWKPRV</sequence>
<dbReference type="InterPro" id="IPR016030">
    <property type="entry name" value="CblAdoTrfase-like"/>
</dbReference>
<dbReference type="Proteomes" id="UP000245370">
    <property type="component" value="Unassembled WGS sequence"/>
</dbReference>
<evidence type="ECO:0000256" key="1">
    <source>
        <dbReference type="ARBA" id="ARBA00007487"/>
    </source>
</evidence>
<evidence type="ECO:0000313" key="8">
    <source>
        <dbReference type="EMBL" id="PWH81236.1"/>
    </source>
</evidence>
<name>A0A2U2X0B8_9FLAO</name>
<evidence type="ECO:0000256" key="5">
    <source>
        <dbReference type="ARBA" id="ARBA00022840"/>
    </source>
</evidence>
<dbReference type="FunFam" id="1.20.1200.10:FF:000001">
    <property type="entry name" value="Cob(I)yrinic acid a,c-diamide adenosyltransferase"/>
    <property type="match status" value="1"/>
</dbReference>
<keyword evidence="4 6" id="KW-0547">Nucleotide-binding</keyword>
<keyword evidence="9" id="KW-1185">Reference proteome</keyword>
<evidence type="ECO:0000256" key="2">
    <source>
        <dbReference type="ARBA" id="ARBA00011233"/>
    </source>
</evidence>
<accession>A0A2U2X0B8</accession>
<comment type="similarity">
    <text evidence="1 6">Belongs to the Cob(I)alamin adenosyltransferase family.</text>
</comment>
<dbReference type="Gene3D" id="1.20.1200.10">
    <property type="entry name" value="Cobalamin adenosyltransferase-like"/>
    <property type="match status" value="1"/>
</dbReference>
<dbReference type="InterPro" id="IPR036451">
    <property type="entry name" value="CblAdoTrfase-like_sf"/>
</dbReference>
<proteinExistence type="inferred from homology"/>
<evidence type="ECO:0000313" key="9">
    <source>
        <dbReference type="Proteomes" id="UP000245370"/>
    </source>
</evidence>
<reference evidence="8 9" key="2">
    <citation type="submission" date="2018-05" db="EMBL/GenBank/DDBJ databases">
        <authorList>
            <person name="Lanie J.A."/>
            <person name="Ng W.-L."/>
            <person name="Kazmierczak K.M."/>
            <person name="Andrzejewski T.M."/>
            <person name="Davidsen T.M."/>
            <person name="Wayne K.J."/>
            <person name="Tettelin H."/>
            <person name="Glass J.I."/>
            <person name="Rusch D."/>
            <person name="Podicherti R."/>
            <person name="Tsui H.-C.T."/>
            <person name="Winkler M.E."/>
        </authorList>
    </citation>
    <scope>NUCLEOTIDE SEQUENCE [LARGE SCALE GENOMIC DNA]</scope>
    <source>
        <strain evidence="8 9">C305</strain>
    </source>
</reference>
<dbReference type="InterPro" id="IPR029499">
    <property type="entry name" value="PduO-typ"/>
</dbReference>
<keyword evidence="6" id="KW-0169">Cobalamin biosynthesis</keyword>
<evidence type="ECO:0000256" key="4">
    <source>
        <dbReference type="ARBA" id="ARBA00022741"/>
    </source>
</evidence>
<comment type="caution">
    <text evidence="8">The sequence shown here is derived from an EMBL/GenBank/DDBJ whole genome shotgun (WGS) entry which is preliminary data.</text>
</comment>
<dbReference type="GO" id="GO:0009236">
    <property type="term" value="P:cobalamin biosynthetic process"/>
    <property type="evidence" value="ECO:0007669"/>
    <property type="project" value="UniProtKB-UniRule"/>
</dbReference>